<feature type="domain" description="Organic solvent tolerance-like N-terminal" evidence="2">
    <location>
        <begin position="38"/>
        <end position="193"/>
    </location>
</feature>
<gene>
    <name evidence="3" type="ORF">QTN47_02080</name>
</gene>
<keyword evidence="4" id="KW-1185">Reference proteome</keyword>
<feature type="signal peptide" evidence="1">
    <location>
        <begin position="1"/>
        <end position="24"/>
    </location>
</feature>
<sequence>MIKRLKATYILLALIIGSSFTVMGQQPGAQDTVANKKFINIIQSKRLDYERKDTVEFQSLVGDVIVRQEKTLFYCDSAIINRNLNVLEAFGHVHINDADSVHTYSDYLKYLGNEKKAYLKNNVKLTDGKGILTTKNLEYNVQSKIGIYTNGGKLVNGNSVLTSEDGYYYGETRDALFKKKVKLVTPDYTIETDTLPYNTYTGIANFVVPTIITGKEKNRQVKTSSGFYDSQKKYVVFGSRPSIQDGSTFLDADDVASNDSTGYSEARGNVIYRDTAQGISIFSGNLKTSRNENSFLATIQPVMVIKQDTDSLFIAADTLYSARLSDLIKSRPVPDITGKESDIAKDTSLKAKVAGIINKPADSTDRFFEAYFNVRIYSDSMQAVGDSLFYSAKDSVFRLFRDPIVWNKENQISGDTIYMYTQQKKPKRLYVFENALTISKVGDDYYNQVKGRTINGYFKEGNIDFLRAKGNSEAIYYGQDDNNKFVGVNRATADMIDLYFEQRKPERVVMRVNLKGTTYPMRQVNHSDMRLRGFKWIEDKRPKSKYDLFGK</sequence>
<feature type="chain" id="PRO_5046357801" evidence="1">
    <location>
        <begin position="25"/>
        <end position="551"/>
    </location>
</feature>
<dbReference type="Proteomes" id="UP001560573">
    <property type="component" value="Unassembled WGS sequence"/>
</dbReference>
<dbReference type="EMBL" id="JAULBC010000001">
    <property type="protein sequence ID" value="MEX6686261.1"/>
    <property type="molecule type" value="Genomic_DNA"/>
</dbReference>
<dbReference type="Pfam" id="PF13100">
    <property type="entry name" value="OstA_2"/>
    <property type="match status" value="1"/>
</dbReference>
<evidence type="ECO:0000256" key="1">
    <source>
        <dbReference type="SAM" id="SignalP"/>
    </source>
</evidence>
<name>A0ABV3Z8R9_9BACT</name>
<dbReference type="Gene3D" id="2.60.450.10">
    <property type="entry name" value="Lipopolysaccharide (LPS) transport protein A like domain"/>
    <property type="match status" value="2"/>
</dbReference>
<proteinExistence type="predicted"/>
<dbReference type="RefSeq" id="WP_369327653.1">
    <property type="nucleotide sequence ID" value="NZ_JAULBC010000001.1"/>
</dbReference>
<dbReference type="InterPro" id="IPR005653">
    <property type="entry name" value="OstA-like_N"/>
</dbReference>
<evidence type="ECO:0000313" key="4">
    <source>
        <dbReference type="Proteomes" id="UP001560573"/>
    </source>
</evidence>
<reference evidence="3 4" key="1">
    <citation type="submission" date="2023-07" db="EMBL/GenBank/DDBJ databases">
        <authorList>
            <person name="Lian W.-H."/>
        </authorList>
    </citation>
    <scope>NUCLEOTIDE SEQUENCE [LARGE SCALE GENOMIC DNA]</scope>
    <source>
        <strain evidence="3 4">SYSU DXS3180</strain>
    </source>
</reference>
<keyword evidence="1" id="KW-0732">Signal</keyword>
<comment type="caution">
    <text evidence="3">The sequence shown here is derived from an EMBL/GenBank/DDBJ whole genome shotgun (WGS) entry which is preliminary data.</text>
</comment>
<evidence type="ECO:0000259" key="2">
    <source>
        <dbReference type="Pfam" id="PF13100"/>
    </source>
</evidence>
<evidence type="ECO:0000313" key="3">
    <source>
        <dbReference type="EMBL" id="MEX6686261.1"/>
    </source>
</evidence>
<accession>A0ABV3Z8R9</accession>
<protein>
    <submittedName>
        <fullName evidence="3">OstA-like protein</fullName>
    </submittedName>
</protein>
<organism evidence="3 4">
    <name type="scientific">Danxiaibacter flavus</name>
    <dbReference type="NCBI Taxonomy" id="3049108"/>
    <lineage>
        <taxon>Bacteria</taxon>
        <taxon>Pseudomonadati</taxon>
        <taxon>Bacteroidota</taxon>
        <taxon>Chitinophagia</taxon>
        <taxon>Chitinophagales</taxon>
        <taxon>Chitinophagaceae</taxon>
        <taxon>Danxiaibacter</taxon>
    </lineage>
</organism>